<comment type="subunit">
    <text evidence="10">Homopentamer.</text>
</comment>
<dbReference type="HAMAP" id="MF_00115">
    <property type="entry name" value="MscL"/>
    <property type="match status" value="1"/>
</dbReference>
<dbReference type="InterPro" id="IPR019823">
    <property type="entry name" value="Mechanosensitive_channel_CS"/>
</dbReference>
<keyword evidence="6 10" id="KW-1133">Transmembrane helix</keyword>
<comment type="function">
    <text evidence="10">Channel that opens in response to stretch forces in the membrane lipid bilayer. May participate in the regulation of osmotic pressure changes within the cell.</text>
</comment>
<evidence type="ECO:0000256" key="6">
    <source>
        <dbReference type="ARBA" id="ARBA00022989"/>
    </source>
</evidence>
<dbReference type="InterPro" id="IPR001185">
    <property type="entry name" value="MS_channel"/>
</dbReference>
<keyword evidence="4 10" id="KW-1003">Cell membrane</keyword>
<accession>A0A2P8H4E5</accession>
<keyword evidence="7 10" id="KW-0406">Ion transport</keyword>
<reference evidence="11 12" key="1">
    <citation type="submission" date="2018-03" db="EMBL/GenBank/DDBJ databases">
        <title>Genomic Encyclopedia of Type Strains, Phase III (KMG-III): the genomes of soil and plant-associated and newly described type strains.</title>
        <authorList>
            <person name="Whitman W."/>
        </authorList>
    </citation>
    <scope>NUCLEOTIDE SEQUENCE [LARGE SCALE GENOMIC DNA]</scope>
    <source>
        <strain evidence="11 12">CGMCC 1.12259</strain>
    </source>
</reference>
<keyword evidence="8 10" id="KW-0472">Membrane</keyword>
<dbReference type="SUPFAM" id="SSF81330">
    <property type="entry name" value="Gated mechanosensitive channel"/>
    <property type="match status" value="1"/>
</dbReference>
<dbReference type="GO" id="GO:0005886">
    <property type="term" value="C:plasma membrane"/>
    <property type="evidence" value="ECO:0007669"/>
    <property type="project" value="UniProtKB-SubCell"/>
</dbReference>
<protein>
    <recommendedName>
        <fullName evidence="10">Large-conductance mechanosensitive channel</fullName>
    </recommendedName>
</protein>
<keyword evidence="3 10" id="KW-0813">Transport</keyword>
<gene>
    <name evidence="10" type="primary">mscL</name>
    <name evidence="11" type="ORF">B0H99_103218</name>
</gene>
<evidence type="ECO:0000256" key="4">
    <source>
        <dbReference type="ARBA" id="ARBA00022475"/>
    </source>
</evidence>
<dbReference type="PANTHER" id="PTHR30266:SF2">
    <property type="entry name" value="LARGE-CONDUCTANCE MECHANOSENSITIVE CHANNEL"/>
    <property type="match status" value="1"/>
</dbReference>
<dbReference type="InterPro" id="IPR036019">
    <property type="entry name" value="MscL_channel"/>
</dbReference>
<evidence type="ECO:0000313" key="11">
    <source>
        <dbReference type="EMBL" id="PSL41084.1"/>
    </source>
</evidence>
<evidence type="ECO:0000256" key="5">
    <source>
        <dbReference type="ARBA" id="ARBA00022692"/>
    </source>
</evidence>
<dbReference type="EMBL" id="PYAT01000003">
    <property type="protein sequence ID" value="PSL41084.1"/>
    <property type="molecule type" value="Genomic_DNA"/>
</dbReference>
<evidence type="ECO:0000256" key="8">
    <source>
        <dbReference type="ARBA" id="ARBA00023136"/>
    </source>
</evidence>
<dbReference type="PROSITE" id="PS01327">
    <property type="entry name" value="MSCL"/>
    <property type="match status" value="1"/>
</dbReference>
<comment type="caution">
    <text evidence="11">The sequence shown here is derived from an EMBL/GenBank/DDBJ whole genome shotgun (WGS) entry which is preliminary data.</text>
</comment>
<evidence type="ECO:0000256" key="10">
    <source>
        <dbReference type="HAMAP-Rule" id="MF_00115"/>
    </source>
</evidence>
<keyword evidence="9 10" id="KW-0407">Ion channel</keyword>
<dbReference type="AlphaFoldDB" id="A0A2P8H4E5"/>
<evidence type="ECO:0000256" key="2">
    <source>
        <dbReference type="ARBA" id="ARBA00007254"/>
    </source>
</evidence>
<keyword evidence="12" id="KW-1185">Reference proteome</keyword>
<dbReference type="PRINTS" id="PR01264">
    <property type="entry name" value="MECHCHANNEL"/>
</dbReference>
<name>A0A2P8H4E5_9BACL</name>
<proteinExistence type="inferred from homology"/>
<dbReference type="NCBIfam" id="TIGR00220">
    <property type="entry name" value="mscL"/>
    <property type="match status" value="1"/>
</dbReference>
<dbReference type="RefSeq" id="WP_106532588.1">
    <property type="nucleotide sequence ID" value="NZ_PYAT01000003.1"/>
</dbReference>
<organism evidence="11 12">
    <name type="scientific">Planomicrobium soli</name>
    <dbReference type="NCBI Taxonomy" id="1176648"/>
    <lineage>
        <taxon>Bacteria</taxon>
        <taxon>Bacillati</taxon>
        <taxon>Bacillota</taxon>
        <taxon>Bacilli</taxon>
        <taxon>Bacillales</taxon>
        <taxon>Caryophanaceae</taxon>
        <taxon>Planomicrobium</taxon>
    </lineage>
</organism>
<evidence type="ECO:0000256" key="7">
    <source>
        <dbReference type="ARBA" id="ARBA00023065"/>
    </source>
</evidence>
<comment type="subcellular location">
    <subcellularLocation>
        <location evidence="1 10">Cell membrane</location>
        <topology evidence="1 10">Multi-pass membrane protein</topology>
    </subcellularLocation>
</comment>
<keyword evidence="5 10" id="KW-0812">Transmembrane</keyword>
<feature type="transmembrane region" description="Helical" evidence="10">
    <location>
        <begin position="12"/>
        <end position="31"/>
    </location>
</feature>
<dbReference type="OrthoDB" id="9810350at2"/>
<dbReference type="Pfam" id="PF01741">
    <property type="entry name" value="MscL"/>
    <property type="match status" value="1"/>
</dbReference>
<comment type="similarity">
    <text evidence="2 10">Belongs to the MscL family.</text>
</comment>
<dbReference type="InterPro" id="IPR037673">
    <property type="entry name" value="MSC/AndL"/>
</dbReference>
<dbReference type="Proteomes" id="UP000242682">
    <property type="component" value="Unassembled WGS sequence"/>
</dbReference>
<evidence type="ECO:0000313" key="12">
    <source>
        <dbReference type="Proteomes" id="UP000242682"/>
    </source>
</evidence>
<evidence type="ECO:0000256" key="9">
    <source>
        <dbReference type="ARBA" id="ARBA00023303"/>
    </source>
</evidence>
<dbReference type="Gene3D" id="1.10.1200.120">
    <property type="entry name" value="Large-conductance mechanosensitive channel, MscL, domain 1"/>
    <property type="match status" value="1"/>
</dbReference>
<evidence type="ECO:0000256" key="3">
    <source>
        <dbReference type="ARBA" id="ARBA00022448"/>
    </source>
</evidence>
<evidence type="ECO:0000256" key="1">
    <source>
        <dbReference type="ARBA" id="ARBA00004651"/>
    </source>
</evidence>
<dbReference type="PANTHER" id="PTHR30266">
    <property type="entry name" value="MECHANOSENSITIVE CHANNEL MSCL"/>
    <property type="match status" value="1"/>
</dbReference>
<feature type="transmembrane region" description="Helical" evidence="10">
    <location>
        <begin position="69"/>
        <end position="90"/>
    </location>
</feature>
<sequence>MWQDFKSFAIKGNVIDLAVAVVIGTAFGKIVSSLVEDLIMPSVGILLGGFSVAELAYSFGDAELRYGAFLQSVIDFFIISFSIFLAIRLFSKFQFKSEAMEETPLPVLDTKEQLLTEIRDLLAKEKTGQ</sequence>
<dbReference type="GO" id="GO:0008381">
    <property type="term" value="F:mechanosensitive monoatomic ion channel activity"/>
    <property type="evidence" value="ECO:0007669"/>
    <property type="project" value="UniProtKB-UniRule"/>
</dbReference>